<dbReference type="EMBL" id="JAQQWP010000008">
    <property type="protein sequence ID" value="KAK8105585.1"/>
    <property type="molecule type" value="Genomic_DNA"/>
</dbReference>
<proteinExistence type="predicted"/>
<evidence type="ECO:0000256" key="1">
    <source>
        <dbReference type="SAM" id="MobiDB-lite"/>
    </source>
</evidence>
<dbReference type="Proteomes" id="UP001392437">
    <property type="component" value="Unassembled WGS sequence"/>
</dbReference>
<evidence type="ECO:0000313" key="3">
    <source>
        <dbReference type="Proteomes" id="UP001392437"/>
    </source>
</evidence>
<organism evidence="2 3">
    <name type="scientific">Apiospora kogelbergensis</name>
    <dbReference type="NCBI Taxonomy" id="1337665"/>
    <lineage>
        <taxon>Eukaryota</taxon>
        <taxon>Fungi</taxon>
        <taxon>Dikarya</taxon>
        <taxon>Ascomycota</taxon>
        <taxon>Pezizomycotina</taxon>
        <taxon>Sordariomycetes</taxon>
        <taxon>Xylariomycetidae</taxon>
        <taxon>Amphisphaeriales</taxon>
        <taxon>Apiosporaceae</taxon>
        <taxon>Apiospora</taxon>
    </lineage>
</organism>
<dbReference type="AlphaFoldDB" id="A0AAW0QUT4"/>
<evidence type="ECO:0008006" key="4">
    <source>
        <dbReference type="Google" id="ProtNLM"/>
    </source>
</evidence>
<evidence type="ECO:0000313" key="2">
    <source>
        <dbReference type="EMBL" id="KAK8105585.1"/>
    </source>
</evidence>
<keyword evidence="3" id="KW-1185">Reference proteome</keyword>
<gene>
    <name evidence="2" type="ORF">PG999_008944</name>
</gene>
<accession>A0AAW0QUT4</accession>
<protein>
    <recommendedName>
        <fullName evidence="4">Myb-like domain-containing protein</fullName>
    </recommendedName>
</protein>
<reference evidence="2 3" key="1">
    <citation type="submission" date="2023-01" db="EMBL/GenBank/DDBJ databases">
        <title>Analysis of 21 Apiospora genomes using comparative genomics revels a genus with tremendous synthesis potential of carbohydrate active enzymes and secondary metabolites.</title>
        <authorList>
            <person name="Sorensen T."/>
        </authorList>
    </citation>
    <scope>NUCLEOTIDE SEQUENCE [LARGE SCALE GENOMIC DNA]</scope>
    <source>
        <strain evidence="2 3">CBS 117206</strain>
    </source>
</reference>
<sequence>MVSQWDTENNLRLAMALLMVHNEKLDFNDWKGASSAIGKVFKGDKSVEACRQQWRKLHKEFLNSLESDEGKEIIKAAPKPRGPRKRTSVTRDAQGNGAAEPSPKKPRHAVTKNEDIDDIKVELDDSDYI</sequence>
<feature type="region of interest" description="Disordered" evidence="1">
    <location>
        <begin position="68"/>
        <end position="118"/>
    </location>
</feature>
<name>A0AAW0QUT4_9PEZI</name>
<comment type="caution">
    <text evidence="2">The sequence shown here is derived from an EMBL/GenBank/DDBJ whole genome shotgun (WGS) entry which is preliminary data.</text>
</comment>